<keyword evidence="2" id="KW-1185">Reference proteome</keyword>
<gene>
    <name evidence="1" type="ORF">Sdagh_50150</name>
</gene>
<dbReference type="Proteomes" id="UP001052655">
    <property type="component" value="Unassembled WGS sequence"/>
</dbReference>
<proteinExistence type="predicted"/>
<accession>A0ABQ3Q7M4</accession>
<dbReference type="RefSeq" id="WP_190078336.1">
    <property type="nucleotide sequence ID" value="NZ_BMTC01000036.1"/>
</dbReference>
<organism evidence="1 2">
    <name type="scientific">Streptomyces daghestanicus</name>
    <dbReference type="NCBI Taxonomy" id="66885"/>
    <lineage>
        <taxon>Bacteria</taxon>
        <taxon>Bacillati</taxon>
        <taxon>Actinomycetota</taxon>
        <taxon>Actinomycetes</taxon>
        <taxon>Kitasatosporales</taxon>
        <taxon>Streptomycetaceae</taxon>
        <taxon>Streptomyces</taxon>
    </lineage>
</organism>
<name>A0ABQ3Q7M4_9ACTN</name>
<evidence type="ECO:0008006" key="3">
    <source>
        <dbReference type="Google" id="ProtNLM"/>
    </source>
</evidence>
<dbReference type="EMBL" id="BNDX01000013">
    <property type="protein sequence ID" value="GHI33285.1"/>
    <property type="molecule type" value="Genomic_DNA"/>
</dbReference>
<protein>
    <recommendedName>
        <fullName evidence="3">Transcriptional regulator</fullName>
    </recommendedName>
</protein>
<evidence type="ECO:0000313" key="1">
    <source>
        <dbReference type="EMBL" id="GHI33285.1"/>
    </source>
</evidence>
<evidence type="ECO:0000313" key="2">
    <source>
        <dbReference type="Proteomes" id="UP001052655"/>
    </source>
</evidence>
<comment type="caution">
    <text evidence="1">The sequence shown here is derived from an EMBL/GenBank/DDBJ whole genome shotgun (WGS) entry which is preliminary data.</text>
</comment>
<reference evidence="1" key="1">
    <citation type="submission" date="2024-05" db="EMBL/GenBank/DDBJ databases">
        <title>Whole genome shotgun sequence of Streptomyces daghestanicus NBRC 12762.</title>
        <authorList>
            <person name="Komaki H."/>
            <person name="Tamura T."/>
        </authorList>
    </citation>
    <scope>NUCLEOTIDE SEQUENCE</scope>
    <source>
        <strain evidence="1">NBRC 12762</strain>
    </source>
</reference>
<sequence length="383" mass="41022">MGTRSPPGRGLPDPAEALGLPADIIDGPWPGWLPVTDAGVVPLGPHAIVPALREALRTVDRRTFLTVSSTALTTLASDWSTDTIKPAPSPPASTGGDLADVLEASVRHLTAAGPDHHPHTTRLLREHLATVTDLLQHGHATASVTHRLHALAADFAHTLAWRRFDQGDHAHAAQYWIAALHNTRATGATDRGAGLLSDLAYQATWQGDHLLARQLLTHALTRAGHPAARSLLHLRLARTHAALHEHRPALHALTAAEHHLGRAGGDRPAWCAWLSDADLAVDSGQALLDLGDTARARKLITDGERLLPAARDKTRSIFLAYRATSHLDAGEPEPAAVAATQALLLARATGAPRCTHLITALLLRFQPYHHAEGVDEFLHHART</sequence>